<feature type="transmembrane region" description="Helical" evidence="1">
    <location>
        <begin position="97"/>
        <end position="114"/>
    </location>
</feature>
<name>S6D4S1_COTCN</name>
<keyword evidence="1" id="KW-1133">Transmembrane helix</keyword>
<gene>
    <name evidence="2" type="primary">CcBV_3.5</name>
</gene>
<reference evidence="2" key="1">
    <citation type="journal article" date="2013" name="Philos. Trans. R. Soc. Lond., B, Biol. Sci.">
        <title>Functional endogenous viral elements in the genome of the parasitoid wasp Cotesia congregata: insights into the evolutionary dynamics of bracoviruses.</title>
        <authorList>
            <person name="Bezier A."/>
            <person name="Louis F."/>
            <person name="Jancek S."/>
            <person name="Periquet G."/>
            <person name="Theze J."/>
            <person name="Gyapay G."/>
            <person name="Musset K."/>
            <person name="Lesobre J."/>
            <person name="Lenoble P."/>
            <person name="Dupuy C."/>
            <person name="Gundersen-Rindal D."/>
            <person name="Herniou E.A.Drezen.J.M."/>
        </authorList>
    </citation>
    <scope>NUCLEOTIDE SEQUENCE</scope>
</reference>
<proteinExistence type="predicted"/>
<accession>S6D4S1</accession>
<sequence>MAQLVSTHQKKETRTKVPDPHSYTLQATACLPHTKRAPACLFNLRHRKTFEASCSITRASFAIFPNLIELCSRSIIRDFTRASKGYDNKIRYCSNDLRRYIQIIIIIIIIIIINI</sequence>
<protein>
    <submittedName>
        <fullName evidence="2">Uncharacterized protein</fullName>
    </submittedName>
</protein>
<dbReference type="AlphaFoldDB" id="S6D4S1"/>
<organism evidence="2">
    <name type="scientific">Cotesia congregata</name>
    <name type="common">Parasitoid wasp</name>
    <name type="synonym">Apanteles congregatus</name>
    <dbReference type="NCBI Taxonomy" id="51543"/>
    <lineage>
        <taxon>Eukaryota</taxon>
        <taxon>Metazoa</taxon>
        <taxon>Ecdysozoa</taxon>
        <taxon>Arthropoda</taxon>
        <taxon>Hexapoda</taxon>
        <taxon>Insecta</taxon>
        <taxon>Pterygota</taxon>
        <taxon>Neoptera</taxon>
        <taxon>Endopterygota</taxon>
        <taxon>Hymenoptera</taxon>
        <taxon>Apocrita</taxon>
        <taxon>Ichneumonoidea</taxon>
        <taxon>Braconidae</taxon>
        <taxon>Microgastrinae</taxon>
        <taxon>Cotesia</taxon>
    </lineage>
</organism>
<keyword evidence="1" id="KW-0812">Transmembrane</keyword>
<evidence type="ECO:0000256" key="1">
    <source>
        <dbReference type="SAM" id="Phobius"/>
    </source>
</evidence>
<evidence type="ECO:0000313" key="2">
    <source>
        <dbReference type="EMBL" id="CCQ71196.1"/>
    </source>
</evidence>
<keyword evidence="1" id="KW-0472">Membrane</keyword>
<dbReference type="EMBL" id="HF586473">
    <property type="protein sequence ID" value="CCQ71196.1"/>
    <property type="molecule type" value="Genomic_DNA"/>
</dbReference>